<keyword evidence="7" id="KW-1185">Reference proteome</keyword>
<sequence>MNITLRQLEVFLAVIDTQSTTRGAEKLALSQSAVSSALADLENQLGVQLFERAGKRLIVNENARLLFPRAQALLEQAQELENLFSDGRSILRIGASTTIGNYLLPAVIARYREKFPGIQLELRVANSADIAEAVANFNVDIGFIEGPCHRMDLESQLWRQDEMLLFCAAHHPLAGKTVSAEELAACQWILRESGSGTREVVEQLLLPQLHQLNLVMELGNSEAIKHAVSHSLTVSCLSSVVISEQLDSGRLATLQLKGMDRMMRPLYLIRHKQKHISRSLKVFLEVEQQVAAELKS</sequence>
<dbReference type="OrthoDB" id="9808620at2"/>
<feature type="domain" description="HTH lysR-type" evidence="5">
    <location>
        <begin position="3"/>
        <end position="60"/>
    </location>
</feature>
<dbReference type="InterPro" id="IPR036390">
    <property type="entry name" value="WH_DNA-bd_sf"/>
</dbReference>
<dbReference type="Pfam" id="PF03466">
    <property type="entry name" value="LysR_substrate"/>
    <property type="match status" value="1"/>
</dbReference>
<dbReference type="InterPro" id="IPR000847">
    <property type="entry name" value="LysR_HTH_N"/>
</dbReference>
<dbReference type="RefSeq" id="WP_012729016.1">
    <property type="nucleotide sequence ID" value="NC_012691.1"/>
</dbReference>
<dbReference type="NCBIfam" id="NF008095">
    <property type="entry name" value="PRK10837.1"/>
    <property type="match status" value="1"/>
</dbReference>
<dbReference type="PROSITE" id="PS50931">
    <property type="entry name" value="HTH_LYSR"/>
    <property type="match status" value="1"/>
</dbReference>
<dbReference type="Gene3D" id="1.10.10.10">
    <property type="entry name" value="Winged helix-like DNA-binding domain superfamily/Winged helix DNA-binding domain"/>
    <property type="match status" value="1"/>
</dbReference>
<dbReference type="FunFam" id="1.10.10.10:FF:000001">
    <property type="entry name" value="LysR family transcriptional regulator"/>
    <property type="match status" value="1"/>
</dbReference>
<dbReference type="Pfam" id="PF00126">
    <property type="entry name" value="HTH_1"/>
    <property type="match status" value="1"/>
</dbReference>
<keyword evidence="3" id="KW-0238">DNA-binding</keyword>
<evidence type="ECO:0000256" key="1">
    <source>
        <dbReference type="ARBA" id="ARBA00009437"/>
    </source>
</evidence>
<protein>
    <submittedName>
        <fullName evidence="6">Transcriptional regulator, LysR family</fullName>
    </submittedName>
</protein>
<dbReference type="PRINTS" id="PR00039">
    <property type="entry name" value="HTHLYSR"/>
</dbReference>
<organism evidence="6 7">
    <name type="scientific">Tolumonas auensis (strain DSM 9187 / NBRC 110442 / TA 4)</name>
    <dbReference type="NCBI Taxonomy" id="595494"/>
    <lineage>
        <taxon>Bacteria</taxon>
        <taxon>Pseudomonadati</taxon>
        <taxon>Pseudomonadota</taxon>
        <taxon>Gammaproteobacteria</taxon>
        <taxon>Aeromonadales</taxon>
        <taxon>Aeromonadaceae</taxon>
        <taxon>Tolumonas</taxon>
    </lineage>
</organism>
<dbReference type="Proteomes" id="UP000009073">
    <property type="component" value="Chromosome"/>
</dbReference>
<dbReference type="CDD" id="cd08420">
    <property type="entry name" value="PBP2_CysL_like"/>
    <property type="match status" value="1"/>
</dbReference>
<dbReference type="eggNOG" id="COG0583">
    <property type="taxonomic scope" value="Bacteria"/>
</dbReference>
<dbReference type="SUPFAM" id="SSF53850">
    <property type="entry name" value="Periplasmic binding protein-like II"/>
    <property type="match status" value="1"/>
</dbReference>
<dbReference type="EMBL" id="CP001616">
    <property type="protein sequence ID" value="ACQ92417.1"/>
    <property type="molecule type" value="Genomic_DNA"/>
</dbReference>
<proteinExistence type="inferred from homology"/>
<keyword evidence="2" id="KW-0805">Transcription regulation</keyword>
<dbReference type="SUPFAM" id="SSF46785">
    <property type="entry name" value="Winged helix' DNA-binding domain"/>
    <property type="match status" value="1"/>
</dbReference>
<gene>
    <name evidence="6" type="ordered locus">Tola_0789</name>
</gene>
<dbReference type="InterPro" id="IPR005119">
    <property type="entry name" value="LysR_subst-bd"/>
</dbReference>
<evidence type="ECO:0000313" key="7">
    <source>
        <dbReference type="Proteomes" id="UP000009073"/>
    </source>
</evidence>
<dbReference type="InterPro" id="IPR036388">
    <property type="entry name" value="WH-like_DNA-bd_sf"/>
</dbReference>
<comment type="similarity">
    <text evidence="1">Belongs to the LysR transcriptional regulatory family.</text>
</comment>
<dbReference type="HOGENOM" id="CLU_039613_6_1_6"/>
<evidence type="ECO:0000259" key="5">
    <source>
        <dbReference type="PROSITE" id="PS50931"/>
    </source>
</evidence>
<evidence type="ECO:0000256" key="3">
    <source>
        <dbReference type="ARBA" id="ARBA00023125"/>
    </source>
</evidence>
<reference evidence="7" key="1">
    <citation type="submission" date="2009-05" db="EMBL/GenBank/DDBJ databases">
        <title>Complete sequence of Tolumonas auensis DSM 9187.</title>
        <authorList>
            <consortium name="US DOE Joint Genome Institute"/>
            <person name="Lucas S."/>
            <person name="Copeland A."/>
            <person name="Lapidus A."/>
            <person name="Glavina del Rio T."/>
            <person name="Tice H."/>
            <person name="Bruce D."/>
            <person name="Goodwin L."/>
            <person name="Pitluck S."/>
            <person name="Chertkov O."/>
            <person name="Brettin T."/>
            <person name="Detter J.C."/>
            <person name="Han C."/>
            <person name="Larimer F."/>
            <person name="Land M."/>
            <person name="Hauser L."/>
            <person name="Kyrpides N."/>
            <person name="Mikhailova N."/>
            <person name="Spring S."/>
            <person name="Beller H."/>
        </authorList>
    </citation>
    <scope>NUCLEOTIDE SEQUENCE [LARGE SCALE GENOMIC DNA]</scope>
    <source>
        <strain evidence="7">DSM 9187 / TA4</strain>
    </source>
</reference>
<name>C4LBI2_TOLAT</name>
<dbReference type="Gene3D" id="3.40.190.290">
    <property type="match status" value="1"/>
</dbReference>
<evidence type="ECO:0000313" key="6">
    <source>
        <dbReference type="EMBL" id="ACQ92417.1"/>
    </source>
</evidence>
<accession>C4LBI2</accession>
<reference evidence="6 7" key="2">
    <citation type="journal article" date="2011" name="Stand. Genomic Sci.">
        <title>Complete genome sequence of Tolumonas auensis type strain (TA 4).</title>
        <authorList>
            <person name="Chertkov O."/>
            <person name="Copeland A."/>
            <person name="Lucas S."/>
            <person name="Lapidus A."/>
            <person name="Berry K.W."/>
            <person name="Detter J.C."/>
            <person name="Del Rio T.G."/>
            <person name="Hammon N."/>
            <person name="Dalin E."/>
            <person name="Tice H."/>
            <person name="Pitluck S."/>
            <person name="Richardson P."/>
            <person name="Bruce D."/>
            <person name="Goodwin L."/>
            <person name="Han C."/>
            <person name="Tapia R."/>
            <person name="Saunders E."/>
            <person name="Schmutz J."/>
            <person name="Brettin T."/>
            <person name="Larimer F."/>
            <person name="Land M."/>
            <person name="Hauser L."/>
            <person name="Spring S."/>
            <person name="Rohde M."/>
            <person name="Kyrpides N.C."/>
            <person name="Ivanova N."/>
            <person name="Goker M."/>
            <person name="Beller H.R."/>
            <person name="Klenk H.P."/>
            <person name="Woyke T."/>
        </authorList>
    </citation>
    <scope>NUCLEOTIDE SEQUENCE [LARGE SCALE GENOMIC DNA]</scope>
    <source>
        <strain evidence="7">DSM 9187 / TA4</strain>
    </source>
</reference>
<dbReference type="PANTHER" id="PTHR30126">
    <property type="entry name" value="HTH-TYPE TRANSCRIPTIONAL REGULATOR"/>
    <property type="match status" value="1"/>
</dbReference>
<dbReference type="GO" id="GO:0000976">
    <property type="term" value="F:transcription cis-regulatory region binding"/>
    <property type="evidence" value="ECO:0007669"/>
    <property type="project" value="TreeGrafter"/>
</dbReference>
<dbReference type="PANTHER" id="PTHR30126:SF94">
    <property type="entry name" value="LYSR FAMILY TRANSCRIPTIONAL REGULATOR"/>
    <property type="match status" value="1"/>
</dbReference>
<dbReference type="KEGG" id="tau:Tola_0789"/>
<keyword evidence="4" id="KW-0804">Transcription</keyword>
<dbReference type="STRING" id="595494.Tola_0789"/>
<dbReference type="GO" id="GO:0003700">
    <property type="term" value="F:DNA-binding transcription factor activity"/>
    <property type="evidence" value="ECO:0007669"/>
    <property type="project" value="InterPro"/>
</dbReference>
<evidence type="ECO:0000256" key="4">
    <source>
        <dbReference type="ARBA" id="ARBA00023163"/>
    </source>
</evidence>
<evidence type="ECO:0000256" key="2">
    <source>
        <dbReference type="ARBA" id="ARBA00023015"/>
    </source>
</evidence>
<dbReference type="AlphaFoldDB" id="C4LBI2"/>